<dbReference type="Pfam" id="PF00646">
    <property type="entry name" value="F-box"/>
    <property type="match status" value="1"/>
</dbReference>
<name>G0P5T1_CAEBE</name>
<gene>
    <name evidence="2" type="ORF">CAEBREN_00924</name>
</gene>
<protein>
    <recommendedName>
        <fullName evidence="1">F-box domain-containing protein</fullName>
    </recommendedName>
</protein>
<dbReference type="Proteomes" id="UP000008068">
    <property type="component" value="Unassembled WGS sequence"/>
</dbReference>
<keyword evidence="3" id="KW-1185">Reference proteome</keyword>
<dbReference type="EMBL" id="GL380088">
    <property type="protein sequence ID" value="EGT46043.1"/>
    <property type="molecule type" value="Genomic_DNA"/>
</dbReference>
<dbReference type="HOGENOM" id="CLU_070667_0_0_1"/>
<evidence type="ECO:0000313" key="2">
    <source>
        <dbReference type="EMBL" id="EGT46043.1"/>
    </source>
</evidence>
<dbReference type="PROSITE" id="PS50181">
    <property type="entry name" value="FBOX"/>
    <property type="match status" value="1"/>
</dbReference>
<dbReference type="OMA" id="KNICNDR"/>
<accession>G0P5T1</accession>
<proteinExistence type="predicted"/>
<feature type="domain" description="F-box" evidence="1">
    <location>
        <begin position="2"/>
        <end position="48"/>
    </location>
</feature>
<dbReference type="FunCoup" id="G0P5T1">
    <property type="interactions" value="1876"/>
</dbReference>
<evidence type="ECO:0000259" key="1">
    <source>
        <dbReference type="PROSITE" id="PS50181"/>
    </source>
</evidence>
<reference evidence="3" key="1">
    <citation type="submission" date="2011-07" db="EMBL/GenBank/DDBJ databases">
        <authorList>
            <consortium name="Caenorhabditis brenneri Sequencing and Analysis Consortium"/>
            <person name="Wilson R.K."/>
        </authorList>
    </citation>
    <scope>NUCLEOTIDE SEQUENCE [LARGE SCALE GENOMIC DNA]</scope>
    <source>
        <strain evidence="3">PB2801</strain>
    </source>
</reference>
<sequence length="297" mass="34434">MSFPIIRLPYLVFKMVLESMGFIDLFILTRTSKKMKRYVKNYVKVRNYEMNVDFDTHFELNFTNKSNEKQVEVFVVETIEKYKSEDEPKCFPLKLGNVDGINSGFYDSKCGEVPILGTFWNDMTAGLEKFYNEIIEIFPDVPFKLLGIEHLEQYYGIIFQWAAGFTVEKVEMTGEMVELNHLKSLDASIISLHASTLSDQEIHDFLLALSNNTSNTSLKALDISFYRNADCDFILEELDVIQEEVPTRQDGSGPFEWSLMLDNGEFGTITYEEYESDDPERRCWGFEVQIARGKTFQ</sequence>
<dbReference type="PANTHER" id="PTHR21503">
    <property type="entry name" value="F-BOX-CONTAINING HYPOTHETICAL PROTEIN C.ELEGANS"/>
    <property type="match status" value="1"/>
</dbReference>
<dbReference type="InterPro" id="IPR001810">
    <property type="entry name" value="F-box_dom"/>
</dbReference>
<dbReference type="AlphaFoldDB" id="G0P5T1"/>
<organism evidence="3">
    <name type="scientific">Caenorhabditis brenneri</name>
    <name type="common">Nematode worm</name>
    <dbReference type="NCBI Taxonomy" id="135651"/>
    <lineage>
        <taxon>Eukaryota</taxon>
        <taxon>Metazoa</taxon>
        <taxon>Ecdysozoa</taxon>
        <taxon>Nematoda</taxon>
        <taxon>Chromadorea</taxon>
        <taxon>Rhabditida</taxon>
        <taxon>Rhabditina</taxon>
        <taxon>Rhabditomorpha</taxon>
        <taxon>Rhabditoidea</taxon>
        <taxon>Rhabditidae</taxon>
        <taxon>Peloderinae</taxon>
        <taxon>Caenorhabditis</taxon>
    </lineage>
</organism>
<evidence type="ECO:0000313" key="3">
    <source>
        <dbReference type="Proteomes" id="UP000008068"/>
    </source>
</evidence>
<dbReference type="InParanoid" id="G0P5T1"/>